<reference evidence="20 21" key="1">
    <citation type="journal article" date="2019" name="ISME J.">
        <title>Genome analyses of uncultured TG2/ZB3 bacteria in 'Margulisbacteria' specifically attached to ectosymbiotic spirochetes of protists in the termite gut.</title>
        <authorList>
            <person name="Utami Y.D."/>
            <person name="Kuwahara H."/>
            <person name="Igai K."/>
            <person name="Murakami T."/>
            <person name="Sugaya K."/>
            <person name="Morikawa T."/>
            <person name="Nagura Y."/>
            <person name="Yuki M."/>
            <person name="Deevong P."/>
            <person name="Inoue T."/>
            <person name="Kihara K."/>
            <person name="Lo N."/>
            <person name="Yamada A."/>
            <person name="Ohkuma M."/>
            <person name="Hongoh Y."/>
        </authorList>
    </citation>
    <scope>NUCLEOTIDE SEQUENCE [LARGE SCALE GENOMIC DNA]</scope>
    <source>
        <strain evidence="20">RsDinE6-01</strain>
    </source>
</reference>
<comment type="subunit">
    <text evidence="3 17">Acetyl-CoA carboxylase is a heterohexamer of biotin carboxyl carrier protein, biotin carboxylase and the two subunits of carboxyl transferase in a 2:2 complex.</text>
</comment>
<dbReference type="GO" id="GO:0005524">
    <property type="term" value="F:ATP binding"/>
    <property type="evidence" value="ECO:0007669"/>
    <property type="project" value="UniProtKB-UniRule"/>
</dbReference>
<dbReference type="InterPro" id="IPR004549">
    <property type="entry name" value="Acetyl_CoA_COase_biotin_COase"/>
</dbReference>
<comment type="pathway">
    <text evidence="2 17">Lipid metabolism; malonyl-CoA biosynthesis; malonyl-CoA from acetyl-CoA: step 1/1.</text>
</comment>
<keyword evidence="14 17" id="KW-0092">Biotin</keyword>
<dbReference type="PANTHER" id="PTHR48095">
    <property type="entry name" value="PYRUVATE CARBOXYLASE SUBUNIT A"/>
    <property type="match status" value="1"/>
</dbReference>
<dbReference type="SUPFAM" id="SSF52440">
    <property type="entry name" value="PreATP-grasp domain"/>
    <property type="match status" value="1"/>
</dbReference>
<keyword evidence="5 17" id="KW-0444">Lipid biosynthesis</keyword>
<evidence type="ECO:0000256" key="17">
    <source>
        <dbReference type="RuleBase" id="RU365063"/>
    </source>
</evidence>
<dbReference type="InterPro" id="IPR005481">
    <property type="entry name" value="BC-like_N"/>
</dbReference>
<evidence type="ECO:0000256" key="3">
    <source>
        <dbReference type="ARBA" id="ARBA00011750"/>
    </source>
</evidence>
<dbReference type="EC" id="6.3.4.14" evidence="4 17"/>
<dbReference type="Gene3D" id="3.30.1490.20">
    <property type="entry name" value="ATP-grasp fold, A domain"/>
    <property type="match status" value="1"/>
</dbReference>
<feature type="domain" description="ATP-grasp" evidence="18">
    <location>
        <begin position="120"/>
        <end position="317"/>
    </location>
</feature>
<evidence type="ECO:0000256" key="2">
    <source>
        <dbReference type="ARBA" id="ARBA00004956"/>
    </source>
</evidence>
<dbReference type="Pfam" id="PF00289">
    <property type="entry name" value="Biotin_carb_N"/>
    <property type="match status" value="1"/>
</dbReference>
<dbReference type="GO" id="GO:2001295">
    <property type="term" value="P:malonyl-CoA biosynthetic process"/>
    <property type="evidence" value="ECO:0007669"/>
    <property type="project" value="UniProtKB-UniPathway"/>
</dbReference>
<dbReference type="SUPFAM" id="SSF56059">
    <property type="entry name" value="Glutathione synthetase ATP-binding domain-like"/>
    <property type="match status" value="1"/>
</dbReference>
<dbReference type="SMART" id="SM00878">
    <property type="entry name" value="Biotin_carb_C"/>
    <property type="match status" value="1"/>
</dbReference>
<keyword evidence="8 16" id="KW-0547">Nucleotide-binding</keyword>
<dbReference type="PROSITE" id="PS50979">
    <property type="entry name" value="BC"/>
    <property type="match status" value="1"/>
</dbReference>
<evidence type="ECO:0000256" key="8">
    <source>
        <dbReference type="ARBA" id="ARBA00022741"/>
    </source>
</evidence>
<keyword evidence="6 17" id="KW-0436">Ligase</keyword>
<dbReference type="UniPathway" id="UPA00655">
    <property type="reaction ID" value="UER00711"/>
</dbReference>
<evidence type="ECO:0000313" key="20">
    <source>
        <dbReference type="EMBL" id="GBR77572.1"/>
    </source>
</evidence>
<feature type="domain" description="Biotin carboxylation" evidence="19">
    <location>
        <begin position="1"/>
        <end position="446"/>
    </location>
</feature>
<dbReference type="GO" id="GO:0006633">
    <property type="term" value="P:fatty acid biosynthetic process"/>
    <property type="evidence" value="ECO:0007669"/>
    <property type="project" value="UniProtKB-KW"/>
</dbReference>
<evidence type="ECO:0000256" key="13">
    <source>
        <dbReference type="ARBA" id="ARBA00023160"/>
    </source>
</evidence>
<evidence type="ECO:0000256" key="5">
    <source>
        <dbReference type="ARBA" id="ARBA00022516"/>
    </source>
</evidence>
<dbReference type="Pfam" id="PF02785">
    <property type="entry name" value="Biotin_carb_C"/>
    <property type="match status" value="1"/>
</dbReference>
<dbReference type="Gene3D" id="3.30.470.20">
    <property type="entry name" value="ATP-grasp fold, B domain"/>
    <property type="match status" value="1"/>
</dbReference>
<dbReference type="NCBIfam" id="TIGR00514">
    <property type="entry name" value="accC"/>
    <property type="match status" value="1"/>
</dbReference>
<dbReference type="FunFam" id="3.40.50.20:FF:000010">
    <property type="entry name" value="Propionyl-CoA carboxylase subunit alpha"/>
    <property type="match status" value="1"/>
</dbReference>
<dbReference type="PROSITE" id="PS50975">
    <property type="entry name" value="ATP_GRASP"/>
    <property type="match status" value="1"/>
</dbReference>
<accession>A0A388TKK6</accession>
<evidence type="ECO:0000259" key="19">
    <source>
        <dbReference type="PROSITE" id="PS50979"/>
    </source>
</evidence>
<dbReference type="GO" id="GO:0004075">
    <property type="term" value="F:biotin carboxylase activity"/>
    <property type="evidence" value="ECO:0007669"/>
    <property type="project" value="UniProtKB-EC"/>
</dbReference>
<dbReference type="InterPro" id="IPR051602">
    <property type="entry name" value="ACC_Biotin_Carboxylase"/>
</dbReference>
<evidence type="ECO:0000256" key="11">
    <source>
        <dbReference type="ARBA" id="ARBA00022842"/>
    </source>
</evidence>
<sequence length="448" mass="49378">MFKKILIANRGEIAVRIIRACRELGIATVAVFSEVDRSSLHVRLADEAYCIGPAVSKESYLNIPRLIAVAEMTGADAIHPGYGFLSESAAFAEICQAHSIKFIGPSVEAINGMGDKANARKTMQSAGVPCVPGSKDIIPDVETAKTIAKDIGYPVLIKATAGGGGRGMRVAEKPEELEKMFIAASEEAKACFGNGAVYMEKYILKPRHIEMQIIADQQGNVVWLGERDCSVQRRHQKLIEEAPSIFLKPEVRLRMGEAAVKAAKAVNYEGAGTIEFLVDANCDFYFMEMNTRIQVEHCVTEQVTGIDLIKTQIKVAAGEPLPFSQKDIQVRGHAIEFRINAEDWEHNFRPSPGRVELFLPPGGPGVRVDSHVFPGYTVPPNYDSMLGKLIVWGNTRAEALERAHRALNEFVVDGVQTIIPFHKIVLDNEYFIRGDIQTDFIEKRVLNG</sequence>
<dbReference type="InterPro" id="IPR011761">
    <property type="entry name" value="ATP-grasp"/>
</dbReference>
<comment type="catalytic activity">
    <reaction evidence="15 17">
        <text>N(6)-biotinyl-L-lysyl-[protein] + hydrogencarbonate + ATP = N(6)-carboxybiotinyl-L-lysyl-[protein] + ADP + phosphate + H(+)</text>
        <dbReference type="Rhea" id="RHEA:13501"/>
        <dbReference type="Rhea" id="RHEA-COMP:10505"/>
        <dbReference type="Rhea" id="RHEA-COMP:10506"/>
        <dbReference type="ChEBI" id="CHEBI:15378"/>
        <dbReference type="ChEBI" id="CHEBI:17544"/>
        <dbReference type="ChEBI" id="CHEBI:30616"/>
        <dbReference type="ChEBI" id="CHEBI:43474"/>
        <dbReference type="ChEBI" id="CHEBI:83144"/>
        <dbReference type="ChEBI" id="CHEBI:83145"/>
        <dbReference type="ChEBI" id="CHEBI:456216"/>
        <dbReference type="EC" id="6.3.4.14"/>
    </reaction>
</comment>
<dbReference type="EMBL" id="BGZP01000004">
    <property type="protein sequence ID" value="GBR77572.1"/>
    <property type="molecule type" value="Genomic_DNA"/>
</dbReference>
<dbReference type="InterPro" id="IPR016185">
    <property type="entry name" value="PreATP-grasp_dom_sf"/>
</dbReference>
<dbReference type="InterPro" id="IPR011054">
    <property type="entry name" value="Rudment_hybrid_motif"/>
</dbReference>
<dbReference type="InterPro" id="IPR011764">
    <property type="entry name" value="Biotin_carboxylation_dom"/>
</dbReference>
<keyword evidence="12 17" id="KW-0443">Lipid metabolism</keyword>
<dbReference type="InterPro" id="IPR005479">
    <property type="entry name" value="CPAse_ATP-bd"/>
</dbReference>
<comment type="function">
    <text evidence="1 17">This protein is a component of the acetyl coenzyme A carboxylase complex; first, biotin carboxylase catalyzes the carboxylation of the carrier protein and then the transcarboxylase transfers the carboxyl group to form malonyl-CoA.</text>
</comment>
<evidence type="ECO:0000256" key="4">
    <source>
        <dbReference type="ARBA" id="ARBA00013263"/>
    </source>
</evidence>
<dbReference type="PROSITE" id="PS00867">
    <property type="entry name" value="CPSASE_2"/>
    <property type="match status" value="1"/>
</dbReference>
<gene>
    <name evidence="20" type="primary">accC</name>
    <name evidence="20" type="ORF">RDn1_231</name>
</gene>
<dbReference type="SUPFAM" id="SSF51246">
    <property type="entry name" value="Rudiment single hybrid motif"/>
    <property type="match status" value="1"/>
</dbReference>
<keyword evidence="13 17" id="KW-0275">Fatty acid biosynthesis</keyword>
<evidence type="ECO:0000313" key="21">
    <source>
        <dbReference type="Proteomes" id="UP000282196"/>
    </source>
</evidence>
<evidence type="ECO:0000256" key="16">
    <source>
        <dbReference type="PROSITE-ProRule" id="PRU00409"/>
    </source>
</evidence>
<dbReference type="Pfam" id="PF02786">
    <property type="entry name" value="CPSase_L_D2"/>
    <property type="match status" value="1"/>
</dbReference>
<evidence type="ECO:0000256" key="15">
    <source>
        <dbReference type="ARBA" id="ARBA00048600"/>
    </source>
</evidence>
<name>A0A388TKK6_9BACT</name>
<evidence type="ECO:0000256" key="9">
    <source>
        <dbReference type="ARBA" id="ARBA00022832"/>
    </source>
</evidence>
<evidence type="ECO:0000256" key="6">
    <source>
        <dbReference type="ARBA" id="ARBA00022598"/>
    </source>
</evidence>
<dbReference type="InterPro" id="IPR005482">
    <property type="entry name" value="Biotin_COase_C"/>
</dbReference>
<evidence type="ECO:0000256" key="14">
    <source>
        <dbReference type="ARBA" id="ARBA00023267"/>
    </source>
</evidence>
<protein>
    <recommendedName>
        <fullName evidence="4 17">Biotin carboxylase</fullName>
        <ecNumber evidence="4 17">6.3.4.14</ecNumber>
    </recommendedName>
    <alternativeName>
        <fullName evidence="17">Acetyl-coenzyme A carboxylase biotin carboxylase subunit A</fullName>
    </alternativeName>
</protein>
<keyword evidence="11" id="KW-0460">Magnesium</keyword>
<keyword evidence="9 17" id="KW-0276">Fatty acid metabolism</keyword>
<dbReference type="PROSITE" id="PS00866">
    <property type="entry name" value="CPSASE_1"/>
    <property type="match status" value="1"/>
</dbReference>
<keyword evidence="21" id="KW-1185">Reference proteome</keyword>
<evidence type="ECO:0000256" key="10">
    <source>
        <dbReference type="ARBA" id="ARBA00022840"/>
    </source>
</evidence>
<proteinExistence type="predicted"/>
<dbReference type="GO" id="GO:0046872">
    <property type="term" value="F:metal ion binding"/>
    <property type="evidence" value="ECO:0007669"/>
    <property type="project" value="UniProtKB-KW"/>
</dbReference>
<dbReference type="NCBIfam" id="NF006367">
    <property type="entry name" value="PRK08591.1"/>
    <property type="match status" value="1"/>
</dbReference>
<evidence type="ECO:0000259" key="18">
    <source>
        <dbReference type="PROSITE" id="PS50975"/>
    </source>
</evidence>
<dbReference type="Proteomes" id="UP000282196">
    <property type="component" value="Unassembled WGS sequence"/>
</dbReference>
<keyword evidence="10 16" id="KW-0067">ATP-binding</keyword>
<dbReference type="InterPro" id="IPR013815">
    <property type="entry name" value="ATP_grasp_subdomain_1"/>
</dbReference>
<dbReference type="PANTHER" id="PTHR48095:SF2">
    <property type="entry name" value="BIOTIN CARBOXYLASE, CHLOROPLASTIC"/>
    <property type="match status" value="1"/>
</dbReference>
<dbReference type="AlphaFoldDB" id="A0A388TKK6"/>
<evidence type="ECO:0000256" key="12">
    <source>
        <dbReference type="ARBA" id="ARBA00023098"/>
    </source>
</evidence>
<dbReference type="FunFam" id="3.30.470.20:FF:000028">
    <property type="entry name" value="Methylcrotonoyl-CoA carboxylase subunit alpha, mitochondrial"/>
    <property type="match status" value="1"/>
</dbReference>
<keyword evidence="7" id="KW-0479">Metal-binding</keyword>
<dbReference type="Gene3D" id="3.40.50.20">
    <property type="match status" value="1"/>
</dbReference>
<organism evidence="20 21">
    <name type="scientific">Candidatus Termititenax dinenymphae</name>
    <dbReference type="NCBI Taxonomy" id="2218523"/>
    <lineage>
        <taxon>Bacteria</taxon>
        <taxon>Bacillati</taxon>
        <taxon>Candidatus Margulisiibacteriota</taxon>
        <taxon>Candidatus Termititenacia</taxon>
        <taxon>Candidatus Termititenacales</taxon>
        <taxon>Candidatus Termititenacaceae</taxon>
        <taxon>Candidatus Termititenax</taxon>
    </lineage>
</organism>
<dbReference type="FunFam" id="3.30.1490.20:FF:000018">
    <property type="entry name" value="Biotin carboxylase"/>
    <property type="match status" value="1"/>
</dbReference>
<evidence type="ECO:0000256" key="1">
    <source>
        <dbReference type="ARBA" id="ARBA00003761"/>
    </source>
</evidence>
<evidence type="ECO:0000256" key="7">
    <source>
        <dbReference type="ARBA" id="ARBA00022723"/>
    </source>
</evidence>
<comment type="caution">
    <text evidence="20">The sequence shown here is derived from an EMBL/GenBank/DDBJ whole genome shotgun (WGS) entry which is preliminary data.</text>
</comment>